<dbReference type="PANTHER" id="PTHR21255">
    <property type="entry name" value="T-COMPLEX-ASSOCIATED-TESTIS-EXPRESSED 1/ DYNEIN LIGHT CHAIN"/>
    <property type="match status" value="1"/>
</dbReference>
<evidence type="ECO:0000256" key="1">
    <source>
        <dbReference type="ARBA" id="ARBA00005361"/>
    </source>
</evidence>
<dbReference type="InterPro" id="IPR038586">
    <property type="entry name" value="Tctex-1-like_sf"/>
</dbReference>
<feature type="compositionally biased region" description="Basic and acidic residues" evidence="2">
    <location>
        <begin position="49"/>
        <end position="60"/>
    </location>
</feature>
<dbReference type="GO" id="GO:0005737">
    <property type="term" value="C:cytoplasm"/>
    <property type="evidence" value="ECO:0007669"/>
    <property type="project" value="TreeGrafter"/>
</dbReference>
<feature type="region of interest" description="Disordered" evidence="2">
    <location>
        <begin position="16"/>
        <end position="81"/>
    </location>
</feature>
<dbReference type="CDD" id="cd21451">
    <property type="entry name" value="DLC-like_TCTEX1D"/>
    <property type="match status" value="1"/>
</dbReference>
<evidence type="ECO:0000313" key="3">
    <source>
        <dbReference type="EMBL" id="EKC28994.1"/>
    </source>
</evidence>
<sequence length="235" mass="26684">MVKKMEASEKLTIQALKAHDKVHPKFKTAGKSLKQKSRASLLSSPEEPSEGKNKQEDGSLSRRSRTLSTSSLSKKSEPTPKRSGITFFRIVAATRAWQRLAKKKSRQTAVPSKPTVRLENTYQLEPDEDKVFIPKKAENIIRETFDSRLQHVKYDSVRSKILAKDLATIVNSKIKDLEIPRYKTVSSVTIIENKEQGLKIATRCIWNTDTDNYATYTYTNQSLIAIGHVHAVYYD</sequence>
<protein>
    <submittedName>
        <fullName evidence="3">Tctex1 domain-containing protein 1-B</fullName>
    </submittedName>
</protein>
<dbReference type="InParanoid" id="K1QD39"/>
<dbReference type="EMBL" id="JH816849">
    <property type="protein sequence ID" value="EKC28994.1"/>
    <property type="molecule type" value="Genomic_DNA"/>
</dbReference>
<dbReference type="Pfam" id="PF03645">
    <property type="entry name" value="Tctex-1"/>
    <property type="match status" value="1"/>
</dbReference>
<accession>K1QD39</accession>
<organism evidence="3">
    <name type="scientific">Magallana gigas</name>
    <name type="common">Pacific oyster</name>
    <name type="synonym">Crassostrea gigas</name>
    <dbReference type="NCBI Taxonomy" id="29159"/>
    <lineage>
        <taxon>Eukaryota</taxon>
        <taxon>Metazoa</taxon>
        <taxon>Spiralia</taxon>
        <taxon>Lophotrochozoa</taxon>
        <taxon>Mollusca</taxon>
        <taxon>Bivalvia</taxon>
        <taxon>Autobranchia</taxon>
        <taxon>Pteriomorphia</taxon>
        <taxon>Ostreida</taxon>
        <taxon>Ostreoidea</taxon>
        <taxon>Ostreidae</taxon>
        <taxon>Magallana</taxon>
    </lineage>
</organism>
<name>K1QD39_MAGGI</name>
<reference evidence="3" key="1">
    <citation type="journal article" date="2012" name="Nature">
        <title>The oyster genome reveals stress adaptation and complexity of shell formation.</title>
        <authorList>
            <person name="Zhang G."/>
            <person name="Fang X."/>
            <person name="Guo X."/>
            <person name="Li L."/>
            <person name="Luo R."/>
            <person name="Xu F."/>
            <person name="Yang P."/>
            <person name="Zhang L."/>
            <person name="Wang X."/>
            <person name="Qi H."/>
            <person name="Xiong Z."/>
            <person name="Que H."/>
            <person name="Xie Y."/>
            <person name="Holland P.W."/>
            <person name="Paps J."/>
            <person name="Zhu Y."/>
            <person name="Wu F."/>
            <person name="Chen Y."/>
            <person name="Wang J."/>
            <person name="Peng C."/>
            <person name="Meng J."/>
            <person name="Yang L."/>
            <person name="Liu J."/>
            <person name="Wen B."/>
            <person name="Zhang N."/>
            <person name="Huang Z."/>
            <person name="Zhu Q."/>
            <person name="Feng Y."/>
            <person name="Mount A."/>
            <person name="Hedgecock D."/>
            <person name="Xu Z."/>
            <person name="Liu Y."/>
            <person name="Domazet-Loso T."/>
            <person name="Du Y."/>
            <person name="Sun X."/>
            <person name="Zhang S."/>
            <person name="Liu B."/>
            <person name="Cheng P."/>
            <person name="Jiang X."/>
            <person name="Li J."/>
            <person name="Fan D."/>
            <person name="Wang W."/>
            <person name="Fu W."/>
            <person name="Wang T."/>
            <person name="Wang B."/>
            <person name="Zhang J."/>
            <person name="Peng Z."/>
            <person name="Li Y."/>
            <person name="Li N."/>
            <person name="Wang J."/>
            <person name="Chen M."/>
            <person name="He Y."/>
            <person name="Tan F."/>
            <person name="Song X."/>
            <person name="Zheng Q."/>
            <person name="Huang R."/>
            <person name="Yang H."/>
            <person name="Du X."/>
            <person name="Chen L."/>
            <person name="Yang M."/>
            <person name="Gaffney P.M."/>
            <person name="Wang S."/>
            <person name="Luo L."/>
            <person name="She Z."/>
            <person name="Ming Y."/>
            <person name="Huang W."/>
            <person name="Zhang S."/>
            <person name="Huang B."/>
            <person name="Zhang Y."/>
            <person name="Qu T."/>
            <person name="Ni P."/>
            <person name="Miao G."/>
            <person name="Wang J."/>
            <person name="Wang Q."/>
            <person name="Steinberg C.E."/>
            <person name="Wang H."/>
            <person name="Li N."/>
            <person name="Qian L."/>
            <person name="Zhang G."/>
            <person name="Li Y."/>
            <person name="Yang H."/>
            <person name="Liu X."/>
            <person name="Wang J."/>
            <person name="Yin Y."/>
            <person name="Wang J."/>
        </authorList>
    </citation>
    <scope>NUCLEOTIDE SEQUENCE [LARGE SCALE GENOMIC DNA]</scope>
    <source>
        <strain evidence="3">05x7-T-G4-1.051#20</strain>
    </source>
</reference>
<dbReference type="GO" id="GO:0005868">
    <property type="term" value="C:cytoplasmic dynein complex"/>
    <property type="evidence" value="ECO:0007669"/>
    <property type="project" value="TreeGrafter"/>
</dbReference>
<dbReference type="AlphaFoldDB" id="K1QD39"/>
<dbReference type="Gene3D" id="3.30.1140.40">
    <property type="entry name" value="Tctex-1"/>
    <property type="match status" value="1"/>
</dbReference>
<dbReference type="GO" id="GO:0007018">
    <property type="term" value="P:microtubule-based movement"/>
    <property type="evidence" value="ECO:0007669"/>
    <property type="project" value="TreeGrafter"/>
</dbReference>
<dbReference type="PANTHER" id="PTHR21255:SF65">
    <property type="entry name" value="TCTEX1 DOMAIN-CONTAINING PROTEIN 2"/>
    <property type="match status" value="1"/>
</dbReference>
<dbReference type="HOGENOM" id="CLU_097204_1_0_1"/>
<feature type="compositionally biased region" description="Basic residues" evidence="2">
    <location>
        <begin position="24"/>
        <end position="37"/>
    </location>
</feature>
<comment type="similarity">
    <text evidence="1">Belongs to the dynein light chain Tctex-type family.</text>
</comment>
<proteinExistence type="inferred from homology"/>
<evidence type="ECO:0000256" key="2">
    <source>
        <dbReference type="SAM" id="MobiDB-lite"/>
    </source>
</evidence>
<dbReference type="GO" id="GO:0045505">
    <property type="term" value="F:dynein intermediate chain binding"/>
    <property type="evidence" value="ECO:0007669"/>
    <property type="project" value="TreeGrafter"/>
</dbReference>
<dbReference type="InterPro" id="IPR005334">
    <property type="entry name" value="Tctex-1-like"/>
</dbReference>
<gene>
    <name evidence="3" type="ORF">CGI_10014996</name>
</gene>